<accession>A0A6P4FJQ2</accession>
<feature type="chain" id="PRO_5027937006" evidence="2">
    <location>
        <begin position="21"/>
        <end position="378"/>
    </location>
</feature>
<feature type="signal peptide" evidence="2">
    <location>
        <begin position="1"/>
        <end position="20"/>
    </location>
</feature>
<evidence type="ECO:0000256" key="2">
    <source>
        <dbReference type="SAM" id="SignalP"/>
    </source>
</evidence>
<dbReference type="RefSeq" id="XP_016989584.1">
    <property type="nucleotide sequence ID" value="XM_017134095.1"/>
</dbReference>
<sequence length="378" mass="41927">MIACLMRFLWSLALLQCIQAKVALRPLFYGQDSAVIVDTYRKFPPRLDSKLQNALYYNMPVYKLIKPGTTTTTTAAPSPGYPADLLDIAHNKLGLKDLPSIEELGELIGTDNAAETIDYIRALTGTDEGLALMKQYLDTLRYEDAEEKVVEEKEAEDKEDNGDDDNSMSNVSYDELPQEKTITTTTVKPSTEVSLVQRVGNFMKQYSLWSGQDTTTTARPPVIAPPAGSFLPVFLAPPKGLKPMRPILVRQPLPYHYPIPLRPVALPTVRPTQVPSTTRAPKPHLNTPKVQEDAEIKYSTLAPHIKHFAKLANISPQVVERFLEGNPKLAELAKRLSTLALSPEQSQAIDSQVLRAVQSALTKNDDLKRLIEASQALK</sequence>
<gene>
    <name evidence="3" type="primary">LOC108051837</name>
</gene>
<dbReference type="RefSeq" id="XP_016989584.2">
    <property type="nucleotide sequence ID" value="XM_017134095.2"/>
</dbReference>
<feature type="compositionally biased region" description="Low complexity" evidence="1">
    <location>
        <begin position="179"/>
        <end position="188"/>
    </location>
</feature>
<organism evidence="3">
    <name type="scientific">Drosophila rhopaloa</name>
    <name type="common">Fruit fly</name>
    <dbReference type="NCBI Taxonomy" id="1041015"/>
    <lineage>
        <taxon>Eukaryota</taxon>
        <taxon>Metazoa</taxon>
        <taxon>Ecdysozoa</taxon>
        <taxon>Arthropoda</taxon>
        <taxon>Hexapoda</taxon>
        <taxon>Insecta</taxon>
        <taxon>Pterygota</taxon>
        <taxon>Neoptera</taxon>
        <taxon>Endopterygota</taxon>
        <taxon>Diptera</taxon>
        <taxon>Brachycera</taxon>
        <taxon>Muscomorpha</taxon>
        <taxon>Ephydroidea</taxon>
        <taxon>Drosophilidae</taxon>
        <taxon>Drosophila</taxon>
        <taxon>Sophophora</taxon>
    </lineage>
</organism>
<keyword evidence="2" id="KW-0732">Signal</keyword>
<feature type="region of interest" description="Disordered" evidence="1">
    <location>
        <begin position="147"/>
        <end position="188"/>
    </location>
</feature>
<dbReference type="OMA" id="YYNIPVY"/>
<reference evidence="3" key="1">
    <citation type="submission" date="2025-08" db="UniProtKB">
        <authorList>
            <consortium name="RefSeq"/>
        </authorList>
    </citation>
    <scope>IDENTIFICATION</scope>
</reference>
<name>A0A6P4FJQ2_DRORH</name>
<dbReference type="OrthoDB" id="7737358at2759"/>
<proteinExistence type="predicted"/>
<dbReference type="AlphaFoldDB" id="A0A6P4FJQ2"/>
<dbReference type="GeneID" id="108051837"/>
<evidence type="ECO:0000313" key="3">
    <source>
        <dbReference type="RefSeq" id="XP_016989584.1"/>
    </source>
</evidence>
<protein>
    <submittedName>
        <fullName evidence="3">Uncharacterized protein LOC108051837</fullName>
    </submittedName>
</protein>
<evidence type="ECO:0000256" key="1">
    <source>
        <dbReference type="SAM" id="MobiDB-lite"/>
    </source>
</evidence>
<feature type="compositionally biased region" description="Acidic residues" evidence="1">
    <location>
        <begin position="157"/>
        <end position="166"/>
    </location>
</feature>
<feature type="compositionally biased region" description="Basic and acidic residues" evidence="1">
    <location>
        <begin position="147"/>
        <end position="156"/>
    </location>
</feature>